<evidence type="ECO:0000256" key="1">
    <source>
        <dbReference type="ARBA" id="ARBA00004651"/>
    </source>
</evidence>
<evidence type="ECO:0000256" key="3">
    <source>
        <dbReference type="ARBA" id="ARBA00022670"/>
    </source>
</evidence>
<feature type="transmembrane region" description="Helical" evidence="8">
    <location>
        <begin position="103"/>
        <end position="121"/>
    </location>
</feature>
<feature type="transmembrane region" description="Helical" evidence="8">
    <location>
        <begin position="69"/>
        <end position="94"/>
    </location>
</feature>
<protein>
    <submittedName>
        <fullName evidence="9">Transmembrane exosortase (Exosortase_EpsH)</fullName>
    </submittedName>
</protein>
<keyword evidence="4 8" id="KW-0812">Transmembrane</keyword>
<evidence type="ECO:0000313" key="9">
    <source>
        <dbReference type="EMBL" id="QDU69314.1"/>
    </source>
</evidence>
<dbReference type="Pfam" id="PF09721">
    <property type="entry name" value="Exosortase_EpsH"/>
    <property type="match status" value="1"/>
</dbReference>
<sequence precursor="true">MSRTAVVLLAVVAHWPAWWWAGRTAEHTGDLGLHGLAAATFAALVFRALRRPASGAAVDLRAPAVGLALSSVLGLAIGGLAGALSAVAATVWIVSRLATERRFHLGLFGLGLLALPLLPIFELQLGPALRLPAAQGAATLLRTAGFHVEAMGTVLSHPGGEVWVDPPCAGIAMLWTALFVGLAAGTIRGWSNARLAFTAGLATAAVLLGNAWRVAALFVLETSPWPRPAWLHGATGLAIEALVLAAVLLLGAPRRERGGAPCVVVAHS</sequence>
<keyword evidence="7 8" id="KW-0472">Membrane</keyword>
<gene>
    <name evidence="9" type="ORF">Pla133_44330</name>
</gene>
<dbReference type="Proteomes" id="UP000316921">
    <property type="component" value="Chromosome"/>
</dbReference>
<reference evidence="9 10" key="1">
    <citation type="submission" date="2019-02" db="EMBL/GenBank/DDBJ databases">
        <title>Deep-cultivation of Planctomycetes and their phenomic and genomic characterization uncovers novel biology.</title>
        <authorList>
            <person name="Wiegand S."/>
            <person name="Jogler M."/>
            <person name="Boedeker C."/>
            <person name="Pinto D."/>
            <person name="Vollmers J."/>
            <person name="Rivas-Marin E."/>
            <person name="Kohn T."/>
            <person name="Peeters S.H."/>
            <person name="Heuer A."/>
            <person name="Rast P."/>
            <person name="Oberbeckmann S."/>
            <person name="Bunk B."/>
            <person name="Jeske O."/>
            <person name="Meyerdierks A."/>
            <person name="Storesund J.E."/>
            <person name="Kallscheuer N."/>
            <person name="Luecker S."/>
            <person name="Lage O.M."/>
            <person name="Pohl T."/>
            <person name="Merkel B.J."/>
            <person name="Hornburger P."/>
            <person name="Mueller R.-W."/>
            <person name="Bruemmer F."/>
            <person name="Labrenz M."/>
            <person name="Spormann A.M."/>
            <person name="Op den Camp H."/>
            <person name="Overmann J."/>
            <person name="Amann R."/>
            <person name="Jetten M.S.M."/>
            <person name="Mascher T."/>
            <person name="Medema M.H."/>
            <person name="Devos D.P."/>
            <person name="Kaster A.-K."/>
            <person name="Ovreas L."/>
            <person name="Rohde M."/>
            <person name="Galperin M.Y."/>
            <person name="Jogler C."/>
        </authorList>
    </citation>
    <scope>NUCLEOTIDE SEQUENCE [LARGE SCALE GENOMIC DNA]</scope>
    <source>
        <strain evidence="9 10">Pla133</strain>
    </source>
</reference>
<dbReference type="InterPro" id="IPR019127">
    <property type="entry name" value="Exosortase"/>
</dbReference>
<feature type="transmembrane region" description="Helical" evidence="8">
    <location>
        <begin position="230"/>
        <end position="250"/>
    </location>
</feature>
<keyword evidence="3" id="KW-0645">Protease</keyword>
<dbReference type="EMBL" id="CP036287">
    <property type="protein sequence ID" value="QDU69314.1"/>
    <property type="molecule type" value="Genomic_DNA"/>
</dbReference>
<dbReference type="AlphaFoldDB" id="A0A518BQR1"/>
<feature type="transmembrane region" description="Helical" evidence="8">
    <location>
        <begin position="6"/>
        <end position="22"/>
    </location>
</feature>
<keyword evidence="6 8" id="KW-1133">Transmembrane helix</keyword>
<dbReference type="KEGG" id="pbap:Pla133_44330"/>
<evidence type="ECO:0000256" key="5">
    <source>
        <dbReference type="ARBA" id="ARBA00022801"/>
    </source>
</evidence>
<keyword evidence="10" id="KW-1185">Reference proteome</keyword>
<organism evidence="9 10">
    <name type="scientific">Engelhardtia mirabilis</name>
    <dbReference type="NCBI Taxonomy" id="2528011"/>
    <lineage>
        <taxon>Bacteria</taxon>
        <taxon>Pseudomonadati</taxon>
        <taxon>Planctomycetota</taxon>
        <taxon>Planctomycetia</taxon>
        <taxon>Planctomycetia incertae sedis</taxon>
        <taxon>Engelhardtia</taxon>
    </lineage>
</organism>
<keyword evidence="2" id="KW-1003">Cell membrane</keyword>
<accession>A0A518BQR1</accession>
<evidence type="ECO:0000256" key="6">
    <source>
        <dbReference type="ARBA" id="ARBA00022989"/>
    </source>
</evidence>
<evidence type="ECO:0000313" key="10">
    <source>
        <dbReference type="Proteomes" id="UP000316921"/>
    </source>
</evidence>
<dbReference type="NCBIfam" id="TIGR04178">
    <property type="entry name" value="exo_archaeo"/>
    <property type="match status" value="1"/>
</dbReference>
<proteinExistence type="predicted"/>
<dbReference type="RefSeq" id="WP_419191818.1">
    <property type="nucleotide sequence ID" value="NZ_CP036287.1"/>
</dbReference>
<evidence type="ECO:0000256" key="2">
    <source>
        <dbReference type="ARBA" id="ARBA00022475"/>
    </source>
</evidence>
<feature type="transmembrane region" description="Helical" evidence="8">
    <location>
        <begin position="195"/>
        <end position="218"/>
    </location>
</feature>
<evidence type="ECO:0000256" key="4">
    <source>
        <dbReference type="ARBA" id="ARBA00022692"/>
    </source>
</evidence>
<comment type="subcellular location">
    <subcellularLocation>
        <location evidence="1">Cell membrane</location>
        <topology evidence="1">Multi-pass membrane protein</topology>
    </subcellularLocation>
</comment>
<dbReference type="InterPro" id="IPR026392">
    <property type="entry name" value="Exo/Archaeosortase_dom"/>
</dbReference>
<keyword evidence="5" id="KW-0378">Hydrolase</keyword>
<feature type="transmembrane region" description="Helical" evidence="8">
    <location>
        <begin position="163"/>
        <end position="183"/>
    </location>
</feature>
<dbReference type="GO" id="GO:0006508">
    <property type="term" value="P:proteolysis"/>
    <property type="evidence" value="ECO:0007669"/>
    <property type="project" value="UniProtKB-KW"/>
</dbReference>
<evidence type="ECO:0000256" key="7">
    <source>
        <dbReference type="ARBA" id="ARBA00023136"/>
    </source>
</evidence>
<evidence type="ECO:0000256" key="8">
    <source>
        <dbReference type="SAM" id="Phobius"/>
    </source>
</evidence>
<dbReference type="GO" id="GO:0008233">
    <property type="term" value="F:peptidase activity"/>
    <property type="evidence" value="ECO:0007669"/>
    <property type="project" value="UniProtKB-KW"/>
</dbReference>
<dbReference type="GO" id="GO:0005886">
    <property type="term" value="C:plasma membrane"/>
    <property type="evidence" value="ECO:0007669"/>
    <property type="project" value="UniProtKB-SubCell"/>
</dbReference>
<name>A0A518BQR1_9BACT</name>